<dbReference type="PIRSF" id="PIRSF004491">
    <property type="entry name" value="FAD_Synth"/>
    <property type="match status" value="1"/>
</dbReference>
<dbReference type="Pfam" id="PF06574">
    <property type="entry name" value="FAD_syn"/>
    <property type="match status" value="1"/>
</dbReference>
<dbReference type="InterPro" id="IPR015864">
    <property type="entry name" value="FAD_synthase"/>
</dbReference>
<protein>
    <recommendedName>
        <fullName evidence="15">Riboflavin biosynthesis protein</fullName>
    </recommendedName>
    <domain>
        <recommendedName>
            <fullName evidence="15">Riboflavin kinase</fullName>
            <ecNumber evidence="15">2.7.1.26</ecNumber>
        </recommendedName>
        <alternativeName>
            <fullName evidence="15">Flavokinase</fullName>
        </alternativeName>
    </domain>
    <domain>
        <recommendedName>
            <fullName evidence="15">FMN adenylyltransferase</fullName>
            <ecNumber evidence="15">2.7.7.2</ecNumber>
        </recommendedName>
        <alternativeName>
            <fullName evidence="15">FAD pyrophosphorylase</fullName>
        </alternativeName>
        <alternativeName>
            <fullName evidence="15">FAD synthase</fullName>
        </alternativeName>
    </domain>
</protein>
<reference evidence="17 18" key="1">
    <citation type="submission" date="2020-03" db="EMBL/GenBank/DDBJ databases">
        <title>Genomic Encyclopedia of Type Strains, Phase IV (KMG-IV): sequencing the most valuable type-strain genomes for metagenomic binning, comparative biology and taxonomic classification.</title>
        <authorList>
            <person name="Goeker M."/>
        </authorList>
    </citation>
    <scope>NUCLEOTIDE SEQUENCE [LARGE SCALE GENOMIC DNA]</scope>
    <source>
        <strain evidence="17 18">DSM 19867</strain>
    </source>
</reference>
<evidence type="ECO:0000256" key="7">
    <source>
        <dbReference type="ARBA" id="ARBA00022695"/>
    </source>
</evidence>
<comment type="similarity">
    <text evidence="15">Belongs to the ribF family.</text>
</comment>
<keyword evidence="6 15" id="KW-0808">Transferase</keyword>
<evidence type="ECO:0000256" key="4">
    <source>
        <dbReference type="ARBA" id="ARBA00022630"/>
    </source>
</evidence>
<keyword evidence="18" id="KW-1185">Reference proteome</keyword>
<sequence>MRVFRHLADVAPEFQGAVVAIGNFDGVHLGHRALIRHAQQHAHALNVPCAVLCFEPSSREFFRPGSEPVRLTPFRGKAHRLAALGVDAMFALPFDAEMARQSAQEFVLGTLVEGLKAACVVVGADFRFGHGRAGDSSVLAYMGEMEGFSVDVLPTIMAGGEDKISSTLIRSLIKAGKPEAAARLLGRPFAIEGRVEHGDKRGRTLGFPTANMQLDGYIRPAFGIYAVRVGVYEEDQEVARYNGVANLGIRPMYKTEEPLLETFLFDFSGDLYGKHLSVELISYLRAEAKFASVDDLVAQMTRDKEQARAILG</sequence>
<comment type="caution">
    <text evidence="17">The sequence shown here is derived from an EMBL/GenBank/DDBJ whole genome shotgun (WGS) entry which is preliminary data.</text>
</comment>
<keyword evidence="10 15" id="KW-0274">FAD</keyword>
<keyword evidence="11 15" id="KW-0067">ATP-binding</keyword>
<dbReference type="GO" id="GO:0006747">
    <property type="term" value="P:FAD biosynthetic process"/>
    <property type="evidence" value="ECO:0007669"/>
    <property type="project" value="UniProtKB-UniRule"/>
</dbReference>
<keyword evidence="9 15" id="KW-0418">Kinase</keyword>
<evidence type="ECO:0000259" key="16">
    <source>
        <dbReference type="SMART" id="SM00904"/>
    </source>
</evidence>
<dbReference type="GO" id="GO:0005524">
    <property type="term" value="F:ATP binding"/>
    <property type="evidence" value="ECO:0007669"/>
    <property type="project" value="UniProtKB-UniRule"/>
</dbReference>
<evidence type="ECO:0000313" key="18">
    <source>
        <dbReference type="Proteomes" id="UP000570514"/>
    </source>
</evidence>
<feature type="domain" description="Riboflavin kinase" evidence="16">
    <location>
        <begin position="184"/>
        <end position="312"/>
    </location>
</feature>
<dbReference type="EC" id="2.7.7.2" evidence="15"/>
<evidence type="ECO:0000256" key="11">
    <source>
        <dbReference type="ARBA" id="ARBA00022840"/>
    </source>
</evidence>
<dbReference type="SUPFAM" id="SSF52374">
    <property type="entry name" value="Nucleotidylyl transferase"/>
    <property type="match status" value="1"/>
</dbReference>
<dbReference type="PANTHER" id="PTHR22749:SF6">
    <property type="entry name" value="RIBOFLAVIN KINASE"/>
    <property type="match status" value="1"/>
</dbReference>
<proteinExistence type="inferred from homology"/>
<dbReference type="FunFam" id="3.40.50.620:FF:000021">
    <property type="entry name" value="Riboflavin biosynthesis protein"/>
    <property type="match status" value="1"/>
</dbReference>
<keyword evidence="8 15" id="KW-0547">Nucleotide-binding</keyword>
<dbReference type="Pfam" id="PF01687">
    <property type="entry name" value="Flavokinase"/>
    <property type="match status" value="1"/>
</dbReference>
<evidence type="ECO:0000256" key="5">
    <source>
        <dbReference type="ARBA" id="ARBA00022643"/>
    </source>
</evidence>
<dbReference type="GO" id="GO:0003919">
    <property type="term" value="F:FMN adenylyltransferase activity"/>
    <property type="evidence" value="ECO:0007669"/>
    <property type="project" value="UniProtKB-UniRule"/>
</dbReference>
<dbReference type="GO" id="GO:0008531">
    <property type="term" value="F:riboflavin kinase activity"/>
    <property type="evidence" value="ECO:0007669"/>
    <property type="project" value="UniProtKB-UniRule"/>
</dbReference>
<dbReference type="InterPro" id="IPR015865">
    <property type="entry name" value="Riboflavin_kinase_bac/euk"/>
</dbReference>
<dbReference type="Gene3D" id="2.40.30.30">
    <property type="entry name" value="Riboflavin kinase-like"/>
    <property type="match status" value="1"/>
</dbReference>
<dbReference type="InterPro" id="IPR014729">
    <property type="entry name" value="Rossmann-like_a/b/a_fold"/>
</dbReference>
<evidence type="ECO:0000256" key="1">
    <source>
        <dbReference type="ARBA" id="ARBA00002121"/>
    </source>
</evidence>
<dbReference type="NCBIfam" id="TIGR00125">
    <property type="entry name" value="cyt_tran_rel"/>
    <property type="match status" value="1"/>
</dbReference>
<keyword evidence="4 15" id="KW-0285">Flavoprotein</keyword>
<dbReference type="UniPathway" id="UPA00276">
    <property type="reaction ID" value="UER00406"/>
</dbReference>
<comment type="function">
    <text evidence="1">Catalyzes the phosphorylation of riboflavin to FMN followed by the adenylation of FMN to FAD.</text>
</comment>
<dbReference type="AlphaFoldDB" id="A0A846N0Q5"/>
<dbReference type="RefSeq" id="WP_167083187.1">
    <property type="nucleotide sequence ID" value="NZ_BAAADC010000001.1"/>
</dbReference>
<dbReference type="UniPathway" id="UPA00277">
    <property type="reaction ID" value="UER00407"/>
</dbReference>
<dbReference type="GO" id="GO:0009398">
    <property type="term" value="P:FMN biosynthetic process"/>
    <property type="evidence" value="ECO:0007669"/>
    <property type="project" value="UniProtKB-UniRule"/>
</dbReference>
<evidence type="ECO:0000256" key="13">
    <source>
        <dbReference type="ARBA" id="ARBA00047880"/>
    </source>
</evidence>
<comment type="pathway">
    <text evidence="2 15">Cofactor biosynthesis; FAD biosynthesis; FAD from FMN: step 1/1.</text>
</comment>
<accession>A0A846N0Q5</accession>
<comment type="catalytic activity">
    <reaction evidence="14 15">
        <text>FMN + ATP + H(+) = FAD + diphosphate</text>
        <dbReference type="Rhea" id="RHEA:17237"/>
        <dbReference type="ChEBI" id="CHEBI:15378"/>
        <dbReference type="ChEBI" id="CHEBI:30616"/>
        <dbReference type="ChEBI" id="CHEBI:33019"/>
        <dbReference type="ChEBI" id="CHEBI:57692"/>
        <dbReference type="ChEBI" id="CHEBI:58210"/>
        <dbReference type="EC" id="2.7.7.2"/>
    </reaction>
</comment>
<dbReference type="EC" id="2.7.1.26" evidence="15"/>
<gene>
    <name evidence="17" type="ORF">FHS83_002383</name>
</gene>
<dbReference type="NCBIfam" id="TIGR00083">
    <property type="entry name" value="ribF"/>
    <property type="match status" value="1"/>
</dbReference>
<keyword evidence="12" id="KW-0511">Multifunctional enzyme</keyword>
<dbReference type="InterPro" id="IPR023465">
    <property type="entry name" value="Riboflavin_kinase_dom_sf"/>
</dbReference>
<evidence type="ECO:0000256" key="15">
    <source>
        <dbReference type="PIRNR" id="PIRNR004491"/>
    </source>
</evidence>
<evidence type="ECO:0000256" key="8">
    <source>
        <dbReference type="ARBA" id="ARBA00022741"/>
    </source>
</evidence>
<organism evidence="17 18">
    <name type="scientific">Rhizomicrobium palustre</name>
    <dbReference type="NCBI Taxonomy" id="189966"/>
    <lineage>
        <taxon>Bacteria</taxon>
        <taxon>Pseudomonadati</taxon>
        <taxon>Pseudomonadota</taxon>
        <taxon>Alphaproteobacteria</taxon>
        <taxon>Micropepsales</taxon>
        <taxon>Micropepsaceae</taxon>
        <taxon>Rhizomicrobium</taxon>
    </lineage>
</organism>
<dbReference type="Proteomes" id="UP000570514">
    <property type="component" value="Unassembled WGS sequence"/>
</dbReference>
<evidence type="ECO:0000313" key="17">
    <source>
        <dbReference type="EMBL" id="NIK89065.1"/>
    </source>
</evidence>
<evidence type="ECO:0000256" key="2">
    <source>
        <dbReference type="ARBA" id="ARBA00004726"/>
    </source>
</evidence>
<dbReference type="PANTHER" id="PTHR22749">
    <property type="entry name" value="RIBOFLAVIN KINASE/FMN ADENYLYLTRANSFERASE"/>
    <property type="match status" value="1"/>
</dbReference>
<dbReference type="GO" id="GO:0009231">
    <property type="term" value="P:riboflavin biosynthetic process"/>
    <property type="evidence" value="ECO:0007669"/>
    <property type="project" value="InterPro"/>
</dbReference>
<dbReference type="NCBIfam" id="NF004160">
    <property type="entry name" value="PRK05627.1-3"/>
    <property type="match status" value="1"/>
</dbReference>
<keyword evidence="5 15" id="KW-0288">FMN</keyword>
<evidence type="ECO:0000256" key="10">
    <source>
        <dbReference type="ARBA" id="ARBA00022827"/>
    </source>
</evidence>
<evidence type="ECO:0000256" key="12">
    <source>
        <dbReference type="ARBA" id="ARBA00023268"/>
    </source>
</evidence>
<comment type="pathway">
    <text evidence="3 15">Cofactor biosynthesis; FMN biosynthesis; FMN from riboflavin (ATP route): step 1/1.</text>
</comment>
<dbReference type="SMART" id="SM00904">
    <property type="entry name" value="Flavokinase"/>
    <property type="match status" value="1"/>
</dbReference>
<dbReference type="SUPFAM" id="SSF82114">
    <property type="entry name" value="Riboflavin kinase-like"/>
    <property type="match status" value="1"/>
</dbReference>
<dbReference type="CDD" id="cd02064">
    <property type="entry name" value="FAD_synthetase_N"/>
    <property type="match status" value="1"/>
</dbReference>
<dbReference type="InterPro" id="IPR023468">
    <property type="entry name" value="Riboflavin_kinase"/>
</dbReference>
<dbReference type="EMBL" id="JAASRM010000001">
    <property type="protein sequence ID" value="NIK89065.1"/>
    <property type="molecule type" value="Genomic_DNA"/>
</dbReference>
<dbReference type="InterPro" id="IPR002606">
    <property type="entry name" value="Riboflavin_kinase_bac"/>
</dbReference>
<evidence type="ECO:0000256" key="14">
    <source>
        <dbReference type="ARBA" id="ARBA00049494"/>
    </source>
</evidence>
<comment type="catalytic activity">
    <reaction evidence="13 15">
        <text>riboflavin + ATP = FMN + ADP + H(+)</text>
        <dbReference type="Rhea" id="RHEA:14357"/>
        <dbReference type="ChEBI" id="CHEBI:15378"/>
        <dbReference type="ChEBI" id="CHEBI:30616"/>
        <dbReference type="ChEBI" id="CHEBI:57986"/>
        <dbReference type="ChEBI" id="CHEBI:58210"/>
        <dbReference type="ChEBI" id="CHEBI:456216"/>
        <dbReference type="EC" id="2.7.1.26"/>
    </reaction>
</comment>
<dbReference type="NCBIfam" id="NF004159">
    <property type="entry name" value="PRK05627.1-2"/>
    <property type="match status" value="1"/>
</dbReference>
<evidence type="ECO:0000256" key="9">
    <source>
        <dbReference type="ARBA" id="ARBA00022777"/>
    </source>
</evidence>
<evidence type="ECO:0000256" key="6">
    <source>
        <dbReference type="ARBA" id="ARBA00022679"/>
    </source>
</evidence>
<name>A0A846N0Q5_9PROT</name>
<dbReference type="InterPro" id="IPR004821">
    <property type="entry name" value="Cyt_trans-like"/>
</dbReference>
<keyword evidence="7 15" id="KW-0548">Nucleotidyltransferase</keyword>
<dbReference type="Gene3D" id="3.40.50.620">
    <property type="entry name" value="HUPs"/>
    <property type="match status" value="1"/>
</dbReference>
<evidence type="ECO:0000256" key="3">
    <source>
        <dbReference type="ARBA" id="ARBA00005201"/>
    </source>
</evidence>